<comment type="caution">
    <text evidence="3">The sequence shown here is derived from an EMBL/GenBank/DDBJ whole genome shotgun (WGS) entry which is preliminary data.</text>
</comment>
<comment type="similarity">
    <text evidence="1">Belongs to the histone deacetylase family.</text>
</comment>
<dbReference type="InterPro" id="IPR000286">
    <property type="entry name" value="HDACs"/>
</dbReference>
<reference evidence="3 4" key="1">
    <citation type="submission" date="2018-09" db="EMBL/GenBank/DDBJ databases">
        <title>Genome comparison of Alicycliphilus sp. BQ1, a polyurethanolytic bacterium, with its closest phylogenetic relatives Alicycliphilus denitrificans BC and K601, unable to attack polyurethane.</title>
        <authorList>
            <person name="Loza-Tavera H."/>
            <person name="Lozano L."/>
            <person name="Cevallos M."/>
            <person name="Maya-Lucas O."/>
            <person name="Garcia-Mena J."/>
            <person name="Hernandez J."/>
        </authorList>
    </citation>
    <scope>NUCLEOTIDE SEQUENCE [LARGE SCALE GENOMIC DNA]</scope>
    <source>
        <strain evidence="3 4">BQ1</strain>
    </source>
</reference>
<dbReference type="SUPFAM" id="SSF52768">
    <property type="entry name" value="Arginase/deacetylase"/>
    <property type="match status" value="1"/>
</dbReference>
<dbReference type="CDD" id="cd11599">
    <property type="entry name" value="HDAC_classII_2"/>
    <property type="match status" value="1"/>
</dbReference>
<organism evidence="3 4">
    <name type="scientific">Alicycliphilus denitrificans</name>
    <dbReference type="NCBI Taxonomy" id="179636"/>
    <lineage>
        <taxon>Bacteria</taxon>
        <taxon>Pseudomonadati</taxon>
        <taxon>Pseudomonadota</taxon>
        <taxon>Betaproteobacteria</taxon>
        <taxon>Burkholderiales</taxon>
        <taxon>Comamonadaceae</taxon>
        <taxon>Alicycliphilus</taxon>
    </lineage>
</organism>
<dbReference type="Gene3D" id="3.40.800.20">
    <property type="entry name" value="Histone deacetylase domain"/>
    <property type="match status" value="1"/>
</dbReference>
<dbReference type="Pfam" id="PF00850">
    <property type="entry name" value="Hist_deacetyl"/>
    <property type="match status" value="1"/>
</dbReference>
<dbReference type="InterPro" id="IPR037138">
    <property type="entry name" value="His_deacetylse_dom_sf"/>
</dbReference>
<protein>
    <submittedName>
        <fullName evidence="3">Histone deacetylase family protein</fullName>
    </submittedName>
</protein>
<dbReference type="AlphaFoldDB" id="A0A420KCE1"/>
<name>A0A420KCE1_9BURK</name>
<dbReference type="EMBL" id="NKDB02000002">
    <property type="protein sequence ID" value="RKJ96829.1"/>
    <property type="molecule type" value="Genomic_DNA"/>
</dbReference>
<accession>A0A420KCE1</accession>
<dbReference type="PANTHER" id="PTHR10625:SF10">
    <property type="entry name" value="HISTONE DEACETYLASE HDAC1"/>
    <property type="match status" value="1"/>
</dbReference>
<dbReference type="InterPro" id="IPR023696">
    <property type="entry name" value="Ureohydrolase_dom_sf"/>
</dbReference>
<dbReference type="PANTHER" id="PTHR10625">
    <property type="entry name" value="HISTONE DEACETYLASE HDAC1-RELATED"/>
    <property type="match status" value="1"/>
</dbReference>
<proteinExistence type="inferred from homology"/>
<evidence type="ECO:0000259" key="2">
    <source>
        <dbReference type="Pfam" id="PF00850"/>
    </source>
</evidence>
<dbReference type="InterPro" id="IPR023801">
    <property type="entry name" value="His_deacetylse_dom"/>
</dbReference>
<evidence type="ECO:0000256" key="1">
    <source>
        <dbReference type="ARBA" id="ARBA00005947"/>
    </source>
</evidence>
<evidence type="ECO:0000313" key="3">
    <source>
        <dbReference type="EMBL" id="RKJ96829.1"/>
    </source>
</evidence>
<dbReference type="Proteomes" id="UP000216225">
    <property type="component" value="Unassembled WGS sequence"/>
</dbReference>
<sequence length="319" mass="35361">MTVSKTGYYTHRDCRKHDMGPGHPECPARLDAIEDRLLVSGVADALEHREAPLASLADIELAHDRMHIAALRGLSDMLIEEEDAGGSPLTQLDTDTAMNRYTWTAALRAAGAALEATDAVLAGELENAFCCVRPPGHHATRSKAMGFCFFNNVAVAAKYALQRHNLKRVAVVDFDVHHGNGTEDILAGDPRALMVSIFQHPFYPYCGDQDPAPNMLNVPVPAYTKGMDVRDIVEMMWIPRLEEFKPEMIFISAGFDAHRDDDMGQLALTEQDYAWITMRIKDVARRFSNRRIVSCLEGGYVMGPLARSVEAHVRVLADL</sequence>
<gene>
    <name evidence="3" type="ORF">CE154_012520</name>
</gene>
<feature type="domain" description="Histone deacetylase" evidence="2">
    <location>
        <begin position="23"/>
        <end position="316"/>
    </location>
</feature>
<evidence type="ECO:0000313" key="4">
    <source>
        <dbReference type="Proteomes" id="UP000216225"/>
    </source>
</evidence>
<dbReference type="GO" id="GO:0004407">
    <property type="term" value="F:histone deacetylase activity"/>
    <property type="evidence" value="ECO:0007669"/>
    <property type="project" value="TreeGrafter"/>
</dbReference>
<dbReference type="RefSeq" id="WP_094438372.1">
    <property type="nucleotide sequence ID" value="NZ_NKDB02000002.1"/>
</dbReference>
<dbReference type="GO" id="GO:0040029">
    <property type="term" value="P:epigenetic regulation of gene expression"/>
    <property type="evidence" value="ECO:0007669"/>
    <property type="project" value="TreeGrafter"/>
</dbReference>
<dbReference type="PRINTS" id="PR01270">
    <property type="entry name" value="HDASUPER"/>
</dbReference>